<sequence>MTTTSSPLARAARRIARSATALLMIGTSALALADDGKAPMLSLGDSVVFGYIEQDGYAWVNPENFLGYPEIAGHALHLDASNPSCPGETSASFLSATVPDNGCRSYRASFPLHERYAGTQMEFARSFLAAHRNTRLVTLSLGANDGFLLQAACKGDPACIQAGLPAALAAVYGNLNTILSNLRASGFKGVLMVVNYYSLDYSDPAQTGLSIALNQALAGAAAANGAVVADAFTAFYKAAARPFAAGNTCKAGLLNGSAASLTACDVHPSLTGQRLLARTVQAAYLAARRAGD</sequence>
<accession>A0A9X4LFH3</accession>
<organism evidence="3 4">
    <name type="scientific">Pelomonas aquatica</name>
    <dbReference type="NCBI Taxonomy" id="431058"/>
    <lineage>
        <taxon>Bacteria</taxon>
        <taxon>Pseudomonadati</taxon>
        <taxon>Pseudomonadota</taxon>
        <taxon>Betaproteobacteria</taxon>
        <taxon>Burkholderiales</taxon>
        <taxon>Sphaerotilaceae</taxon>
        <taxon>Roseateles</taxon>
    </lineage>
</organism>
<feature type="domain" description="SGNH hydrolase-type esterase" evidence="2">
    <location>
        <begin position="43"/>
        <end position="275"/>
    </location>
</feature>
<protein>
    <submittedName>
        <fullName evidence="3">SGNH/GDSL hydrolase family protein</fullName>
    </submittedName>
</protein>
<dbReference type="SUPFAM" id="SSF52266">
    <property type="entry name" value="SGNH hydrolase"/>
    <property type="match status" value="1"/>
</dbReference>
<gene>
    <name evidence="3" type="ORF">EXJ73_08630</name>
</gene>
<dbReference type="Pfam" id="PF13472">
    <property type="entry name" value="Lipase_GDSL_2"/>
    <property type="match status" value="1"/>
</dbReference>
<dbReference type="InterPro" id="IPR013830">
    <property type="entry name" value="SGNH_hydro"/>
</dbReference>
<dbReference type="EMBL" id="SGUG01000010">
    <property type="protein sequence ID" value="MDG0862535.1"/>
    <property type="molecule type" value="Genomic_DNA"/>
</dbReference>
<evidence type="ECO:0000313" key="4">
    <source>
        <dbReference type="Proteomes" id="UP001152766"/>
    </source>
</evidence>
<proteinExistence type="predicted"/>
<keyword evidence="1" id="KW-0732">Signal</keyword>
<evidence type="ECO:0000256" key="1">
    <source>
        <dbReference type="SAM" id="SignalP"/>
    </source>
</evidence>
<reference evidence="3" key="1">
    <citation type="submission" date="2019-02" db="EMBL/GenBank/DDBJ databases">
        <title>Draft genome of the type strain Pelomonas aquatica CCUG 52575T.</title>
        <authorList>
            <person name="Gomila M."/>
            <person name="Lalucat J."/>
        </authorList>
    </citation>
    <scope>NUCLEOTIDE SEQUENCE</scope>
    <source>
        <strain evidence="3">CCUG 52575</strain>
    </source>
</reference>
<evidence type="ECO:0000313" key="3">
    <source>
        <dbReference type="EMBL" id="MDG0862535.1"/>
    </source>
</evidence>
<dbReference type="InterPro" id="IPR036514">
    <property type="entry name" value="SGNH_hydro_sf"/>
</dbReference>
<dbReference type="RefSeq" id="WP_268150946.1">
    <property type="nucleotide sequence ID" value="NZ_JAPPUW010000010.1"/>
</dbReference>
<evidence type="ECO:0000259" key="2">
    <source>
        <dbReference type="Pfam" id="PF13472"/>
    </source>
</evidence>
<keyword evidence="4" id="KW-1185">Reference proteome</keyword>
<feature type="chain" id="PRO_5040808419" evidence="1">
    <location>
        <begin position="34"/>
        <end position="292"/>
    </location>
</feature>
<name>A0A9X4LFH3_9BURK</name>
<keyword evidence="3" id="KW-0378">Hydrolase</keyword>
<dbReference type="AlphaFoldDB" id="A0A9X4LFH3"/>
<feature type="signal peptide" evidence="1">
    <location>
        <begin position="1"/>
        <end position="33"/>
    </location>
</feature>
<comment type="caution">
    <text evidence="3">The sequence shown here is derived from an EMBL/GenBank/DDBJ whole genome shotgun (WGS) entry which is preliminary data.</text>
</comment>
<dbReference type="GO" id="GO:0016788">
    <property type="term" value="F:hydrolase activity, acting on ester bonds"/>
    <property type="evidence" value="ECO:0007669"/>
    <property type="project" value="UniProtKB-ARBA"/>
</dbReference>
<dbReference type="Gene3D" id="3.40.50.1110">
    <property type="entry name" value="SGNH hydrolase"/>
    <property type="match status" value="1"/>
</dbReference>
<dbReference type="Proteomes" id="UP001152766">
    <property type="component" value="Unassembled WGS sequence"/>
</dbReference>